<evidence type="ECO:0000313" key="3">
    <source>
        <dbReference type="Proteomes" id="UP000825886"/>
    </source>
</evidence>
<feature type="compositionally biased region" description="Basic and acidic residues" evidence="1">
    <location>
        <begin position="603"/>
        <end position="616"/>
    </location>
</feature>
<gene>
    <name evidence="2" type="ORF">K6K13_08460</name>
</gene>
<keyword evidence="3" id="KW-1185">Reference proteome</keyword>
<feature type="compositionally biased region" description="Polar residues" evidence="1">
    <location>
        <begin position="562"/>
        <end position="581"/>
    </location>
</feature>
<dbReference type="EMBL" id="CP081864">
    <property type="protein sequence ID" value="QZN97358.1"/>
    <property type="molecule type" value="Genomic_DNA"/>
</dbReference>
<feature type="compositionally biased region" description="Polar residues" evidence="1">
    <location>
        <begin position="632"/>
        <end position="655"/>
    </location>
</feature>
<feature type="compositionally biased region" description="Low complexity" evidence="1">
    <location>
        <begin position="391"/>
        <end position="402"/>
    </location>
</feature>
<name>A0ABX9AQP2_9ENTR</name>
<reference evidence="2 3" key="1">
    <citation type="submission" date="2021-08" db="EMBL/GenBank/DDBJ databases">
        <title>Culture and genomic analysis of Symbiopectobacterium purcellii sp. nov. gen. nov., isolated from the leafhopper Empoasca decipiens.</title>
        <authorList>
            <person name="Nadal-Jimenez P."/>
            <person name="Siozios S."/>
            <person name="Halliday N."/>
            <person name="Camara M."/>
            <person name="Hurst G.D.D."/>
        </authorList>
    </citation>
    <scope>NUCLEOTIDE SEQUENCE [LARGE SCALE GENOMIC DNA]</scope>
    <source>
        <strain evidence="2 3">SyEd1</strain>
    </source>
</reference>
<proteinExistence type="predicted"/>
<organism evidence="2 3">
    <name type="scientific">Symbiopectobacterium purcellii</name>
    <dbReference type="NCBI Taxonomy" id="2871826"/>
    <lineage>
        <taxon>Bacteria</taxon>
        <taxon>Pseudomonadati</taxon>
        <taxon>Pseudomonadota</taxon>
        <taxon>Gammaproteobacteria</taxon>
        <taxon>Enterobacterales</taxon>
        <taxon>Enterobacteriaceae</taxon>
    </lineage>
</organism>
<evidence type="ECO:0000313" key="2">
    <source>
        <dbReference type="EMBL" id="QZN97358.1"/>
    </source>
</evidence>
<dbReference type="RefSeq" id="WP_222160399.1">
    <property type="nucleotide sequence ID" value="NZ_CP081864.1"/>
</dbReference>
<feature type="region of interest" description="Disordered" evidence="1">
    <location>
        <begin position="379"/>
        <end position="411"/>
    </location>
</feature>
<evidence type="ECO:0000256" key="1">
    <source>
        <dbReference type="SAM" id="MobiDB-lite"/>
    </source>
</evidence>
<accession>A0ABX9AQP2</accession>
<sequence>MANAFDFELTANDQASATVIRIEEAIRRINPQLDKTKDGLKLGGSESVDSVAKINKVMDGLGRSAKDSVQFIGDIVPPLKMITGLTAGLGGVATAINAAMKGMTNFANYGYRMDTTAKNISMSTRALQELTGAMVENGSKREDAENALVDLFNKAGDAKRGQNAGFMGLLLQEGIDIHPTKEGLVDIGRLIDDINQKMQTLSPGKQALWSQKLALSPELLSYLRNTTEQVQKLKDQAQRDGLILSDKDVQNAVAFRQNINEISSRYDGLILKSQAWLGKESDNPTSKALREMKKHDKDDENQFYHGDKQQDMMARARRDKEFKDALTFKEGVELAIGRPGKPLQDKLNRKYSIDWTAQQLQKDMATVNPPRVYEPANPANGPFNEPSSKTLGLRNNNPGNLRTAPNTTGSNGGFATFASPNDGLAAMARQLMLYGDRGTSRLNDIISTYAPPRENDTRSYIRAVSQTTGYEPSQPLNLHDPATLQTLMAAMIKHENKAQPFSGRDIMNGIANATHDARWSGLRDSNNLYAQRNQNLSTPTGKEQGQRDERWNALGGRDTLSPVRNQNLDDPQWRSQRQVSNGGEDPLRDTNLFSLGKQSPVRWDNDDHYPERKQHTNDPIFSPSVPEDERQVGQSDATVNQQNQQNASDSIFRQQDQGRGDVIADKVSNAIRSVLVDNKMQIEVTLVDDKTGEKKTFSGTGPKISTAMQW</sequence>
<feature type="region of interest" description="Disordered" evidence="1">
    <location>
        <begin position="553"/>
        <end position="657"/>
    </location>
</feature>
<protein>
    <submittedName>
        <fullName evidence="2">Uncharacterized protein</fullName>
    </submittedName>
</protein>
<dbReference type="Proteomes" id="UP000825886">
    <property type="component" value="Chromosome"/>
</dbReference>